<dbReference type="PROSITE" id="PS51318">
    <property type="entry name" value="TAT"/>
    <property type="match status" value="1"/>
</dbReference>
<reference evidence="2 3" key="1">
    <citation type="submission" date="2020-07" db="EMBL/GenBank/DDBJ databases">
        <title>Halosimplex litoreum sp. nov. and Halosimplex rubrum sp. nov., isolated from different salt environments.</title>
        <authorList>
            <person name="Cui H."/>
        </authorList>
    </citation>
    <scope>NUCLEOTIDE SEQUENCE [LARGE SCALE GENOMIC DNA]</scope>
    <source>
        <strain evidence="2 3">R2</strain>
    </source>
</reference>
<keyword evidence="3" id="KW-1185">Reference proteome</keyword>
<accession>A0A7D5P9L8</accession>
<evidence type="ECO:0000313" key="3">
    <source>
        <dbReference type="Proteomes" id="UP000509346"/>
    </source>
</evidence>
<dbReference type="PANTHER" id="PTHR34512:SF30">
    <property type="entry name" value="OUTER MEMBRANE PROTEIN ASSEMBLY FACTOR BAMB"/>
    <property type="match status" value="1"/>
</dbReference>
<dbReference type="SMART" id="SM00564">
    <property type="entry name" value="PQQ"/>
    <property type="match status" value="5"/>
</dbReference>
<protein>
    <submittedName>
        <fullName evidence="2">PQQ-binding-like beta-propeller repeat protein</fullName>
    </submittedName>
</protein>
<dbReference type="Proteomes" id="UP000509346">
    <property type="component" value="Chromosome"/>
</dbReference>
<dbReference type="KEGG" id="hpel:HZS54_22185"/>
<dbReference type="Pfam" id="PF13360">
    <property type="entry name" value="PQQ_2"/>
    <property type="match status" value="2"/>
</dbReference>
<dbReference type="InterPro" id="IPR002372">
    <property type="entry name" value="PQQ_rpt_dom"/>
</dbReference>
<dbReference type="SUPFAM" id="SSF50998">
    <property type="entry name" value="Quinoprotein alcohol dehydrogenase-like"/>
    <property type="match status" value="1"/>
</dbReference>
<dbReference type="InterPro" id="IPR011047">
    <property type="entry name" value="Quinoprotein_ADH-like_sf"/>
</dbReference>
<sequence>MVPDDSLSRRQLLASGGAAGALLGGGALARRSLRTAAGAQTAVGGASGWPMAARDPGGTAYAPEADPPTDGINVRWHHTIRSTFEPIHSPTPVLADDVVYAVGPSETRGASGSAQLVAVSASDGDLLSGVRRPARTAPAVASGRAYRGRTVAALSAPMADPARLDGFPSAGGGSDGWFGGSEVDAWTDADEPRWTASPEAASDSYTSVHFGRSTTPPPVAVGDTLVTYFRGTLAAVDGSSGTVRWTSDEELTATRPAVRDGTAYVVGPEDGVRAYDLATGDHATVRERFPGSPMYLTATPDHLFVSGQSWIRALDADGEVDWEATFESEGEDVPAGPLAVGGGTVYARRPAPSSAGGGEPGTEPTARLCALDAADGSVRWVADGVDVESEAFLPAAADGLVAVPTADGALAGLDPADGSVRWLFGPGSTPCSPAAIVDDAVYVAENVNLYALEEA</sequence>
<dbReference type="AlphaFoldDB" id="A0A7D5P9L8"/>
<proteinExistence type="predicted"/>
<dbReference type="Gene3D" id="2.130.10.10">
    <property type="entry name" value="YVTN repeat-like/Quinoprotein amine dehydrogenase"/>
    <property type="match status" value="1"/>
</dbReference>
<dbReference type="PANTHER" id="PTHR34512">
    <property type="entry name" value="CELL SURFACE PROTEIN"/>
    <property type="match status" value="1"/>
</dbReference>
<dbReference type="OrthoDB" id="145878at2157"/>
<dbReference type="GeneID" id="56085360"/>
<feature type="domain" description="Pyrrolo-quinoline quinone repeat" evidence="1">
    <location>
        <begin position="309"/>
        <end position="451"/>
    </location>
</feature>
<dbReference type="InterPro" id="IPR006311">
    <property type="entry name" value="TAT_signal"/>
</dbReference>
<dbReference type="RefSeq" id="WP_179919272.1">
    <property type="nucleotide sequence ID" value="NZ_CP058909.1"/>
</dbReference>
<evidence type="ECO:0000259" key="1">
    <source>
        <dbReference type="Pfam" id="PF13360"/>
    </source>
</evidence>
<evidence type="ECO:0000313" key="2">
    <source>
        <dbReference type="EMBL" id="QLH84177.1"/>
    </source>
</evidence>
<feature type="domain" description="Pyrrolo-quinoline quinone repeat" evidence="1">
    <location>
        <begin position="190"/>
        <end position="281"/>
    </location>
</feature>
<dbReference type="InterPro" id="IPR015943">
    <property type="entry name" value="WD40/YVTN_repeat-like_dom_sf"/>
</dbReference>
<organism evidence="2 3">
    <name type="scientific">Halosimplex pelagicum</name>
    <dbReference type="NCBI Taxonomy" id="869886"/>
    <lineage>
        <taxon>Archaea</taxon>
        <taxon>Methanobacteriati</taxon>
        <taxon>Methanobacteriota</taxon>
        <taxon>Stenosarchaea group</taxon>
        <taxon>Halobacteria</taxon>
        <taxon>Halobacteriales</taxon>
        <taxon>Haloarculaceae</taxon>
        <taxon>Halosimplex</taxon>
    </lineage>
</organism>
<dbReference type="EMBL" id="CP058909">
    <property type="protein sequence ID" value="QLH84177.1"/>
    <property type="molecule type" value="Genomic_DNA"/>
</dbReference>
<name>A0A7D5P9L8_9EURY</name>
<dbReference type="Gene3D" id="2.40.128.630">
    <property type="match status" value="1"/>
</dbReference>
<dbReference type="InterPro" id="IPR018391">
    <property type="entry name" value="PQQ_b-propeller_rpt"/>
</dbReference>
<gene>
    <name evidence="2" type="ORF">HZS54_22185</name>
</gene>